<dbReference type="SUPFAM" id="SSF52540">
    <property type="entry name" value="P-loop containing nucleoside triphosphate hydrolases"/>
    <property type="match status" value="1"/>
</dbReference>
<keyword evidence="7" id="KW-0067">ATP-binding</keyword>
<evidence type="ECO:0000256" key="4">
    <source>
        <dbReference type="ARBA" id="ARBA00022679"/>
    </source>
</evidence>
<protein>
    <recommendedName>
        <fullName evidence="12">Uridine/cytidine kinase</fullName>
    </recommendedName>
</protein>
<dbReference type="OrthoDB" id="347435at2759"/>
<evidence type="ECO:0000256" key="6">
    <source>
        <dbReference type="ARBA" id="ARBA00022777"/>
    </source>
</evidence>
<comment type="similarity">
    <text evidence="9">Belongs to the GLYK kinase family.</text>
</comment>
<evidence type="ECO:0000256" key="9">
    <source>
        <dbReference type="ARBA" id="ARBA00061312"/>
    </source>
</evidence>
<dbReference type="InterPro" id="IPR027417">
    <property type="entry name" value="P-loop_NTPase"/>
</dbReference>
<evidence type="ECO:0000256" key="8">
    <source>
        <dbReference type="ARBA" id="ARBA00023242"/>
    </source>
</evidence>
<evidence type="ECO:0000313" key="10">
    <source>
        <dbReference type="EMBL" id="KAJ5503139.1"/>
    </source>
</evidence>
<evidence type="ECO:0000313" key="11">
    <source>
        <dbReference type="Proteomes" id="UP001149954"/>
    </source>
</evidence>
<keyword evidence="4" id="KW-0808">Transferase</keyword>
<reference evidence="10" key="2">
    <citation type="journal article" date="2023" name="IMA Fungus">
        <title>Comparative genomic study of the Penicillium genus elucidates a diverse pangenome and 15 lateral gene transfer events.</title>
        <authorList>
            <person name="Petersen C."/>
            <person name="Sorensen T."/>
            <person name="Nielsen M.R."/>
            <person name="Sondergaard T.E."/>
            <person name="Sorensen J.L."/>
            <person name="Fitzpatrick D.A."/>
            <person name="Frisvad J.C."/>
            <person name="Nielsen K.L."/>
        </authorList>
    </citation>
    <scope>NUCLEOTIDE SEQUENCE</scope>
    <source>
        <strain evidence="10">IBT 29495</strain>
    </source>
</reference>
<keyword evidence="11" id="KW-1185">Reference proteome</keyword>
<keyword evidence="3" id="KW-0963">Cytoplasm</keyword>
<evidence type="ECO:0000256" key="2">
    <source>
        <dbReference type="ARBA" id="ARBA00004496"/>
    </source>
</evidence>
<evidence type="ECO:0008006" key="12">
    <source>
        <dbReference type="Google" id="ProtNLM"/>
    </source>
</evidence>
<keyword evidence="5" id="KW-0547">Nucleotide-binding</keyword>
<dbReference type="EMBL" id="JAPWDS010000003">
    <property type="protein sequence ID" value="KAJ5503139.1"/>
    <property type="molecule type" value="Genomic_DNA"/>
</dbReference>
<dbReference type="GO" id="GO:0005524">
    <property type="term" value="F:ATP binding"/>
    <property type="evidence" value="ECO:0007669"/>
    <property type="project" value="UniProtKB-KW"/>
</dbReference>
<dbReference type="PANTHER" id="PTHR10285">
    <property type="entry name" value="URIDINE KINASE"/>
    <property type="match status" value="1"/>
</dbReference>
<dbReference type="GO" id="GO:0005634">
    <property type="term" value="C:nucleus"/>
    <property type="evidence" value="ECO:0007669"/>
    <property type="project" value="UniProtKB-SubCell"/>
</dbReference>
<comment type="caution">
    <text evidence="10">The sequence shown here is derived from an EMBL/GenBank/DDBJ whole genome shotgun (WGS) entry which is preliminary data.</text>
</comment>
<reference evidence="10" key="1">
    <citation type="submission" date="2022-12" db="EMBL/GenBank/DDBJ databases">
        <authorList>
            <person name="Petersen C."/>
        </authorList>
    </citation>
    <scope>NUCLEOTIDE SEQUENCE</scope>
    <source>
        <strain evidence="10">IBT 29495</strain>
    </source>
</reference>
<dbReference type="FunFam" id="3.40.50.300:FF:001691">
    <property type="entry name" value="Probable ATP-dependent kinase TDA10"/>
    <property type="match status" value="1"/>
</dbReference>
<dbReference type="GO" id="GO:0016301">
    <property type="term" value="F:kinase activity"/>
    <property type="evidence" value="ECO:0007669"/>
    <property type="project" value="UniProtKB-KW"/>
</dbReference>
<dbReference type="AlphaFoldDB" id="A0A9W9XTQ3"/>
<keyword evidence="8" id="KW-0539">Nucleus</keyword>
<accession>A0A9W9XTQ3</accession>
<sequence length="339" mass="38456">MPEIVDDKSQYCIPFLLDRLRVHTERHRGNPSTPPFFIGLNGVQGAGKTVLVSALNDTLRSEPYSLSVVTLSLDDIYLTHADQVALAQAHPSNPLLQHRGQPSTHDLTLGEEVFASLAAERPTAIPQYDKSAFEGQGDRVPKAQWKVVNQEGQDKVKVVIFEGWCVGFRAWDDQTLRAKWEAAVRQKENGEYDGRLGHVKFEDVKAVNDALKRYDVLTEWVSSVIEDFTIKRFADIGFLRSKLDALIHIDAENLRFVYEWRQEQERTLRAAKGTGMTEEQVNHFVDGYYPSYELFTESLCEGAFKPAPHNPSASSSDWQGRQLCLVVNRNRRVQEVIKI</sequence>
<organism evidence="10 11">
    <name type="scientific">Penicillium fimorum</name>
    <dbReference type="NCBI Taxonomy" id="1882269"/>
    <lineage>
        <taxon>Eukaryota</taxon>
        <taxon>Fungi</taxon>
        <taxon>Dikarya</taxon>
        <taxon>Ascomycota</taxon>
        <taxon>Pezizomycotina</taxon>
        <taxon>Eurotiomycetes</taxon>
        <taxon>Eurotiomycetidae</taxon>
        <taxon>Eurotiales</taxon>
        <taxon>Aspergillaceae</taxon>
        <taxon>Penicillium</taxon>
    </lineage>
</organism>
<comment type="subcellular location">
    <subcellularLocation>
        <location evidence="2">Cytoplasm</location>
    </subcellularLocation>
    <subcellularLocation>
        <location evidence="1">Nucleus</location>
    </subcellularLocation>
</comment>
<name>A0A9W9XTQ3_9EURO</name>
<dbReference type="Gene3D" id="3.40.50.300">
    <property type="entry name" value="P-loop containing nucleotide triphosphate hydrolases"/>
    <property type="match status" value="1"/>
</dbReference>
<keyword evidence="6" id="KW-0418">Kinase</keyword>
<evidence type="ECO:0000256" key="7">
    <source>
        <dbReference type="ARBA" id="ARBA00022840"/>
    </source>
</evidence>
<proteinExistence type="inferred from homology"/>
<dbReference type="Proteomes" id="UP001149954">
    <property type="component" value="Unassembled WGS sequence"/>
</dbReference>
<gene>
    <name evidence="10" type="ORF">N7463_006013</name>
</gene>
<evidence type="ECO:0000256" key="1">
    <source>
        <dbReference type="ARBA" id="ARBA00004123"/>
    </source>
</evidence>
<evidence type="ECO:0000256" key="3">
    <source>
        <dbReference type="ARBA" id="ARBA00022490"/>
    </source>
</evidence>
<evidence type="ECO:0000256" key="5">
    <source>
        <dbReference type="ARBA" id="ARBA00022741"/>
    </source>
</evidence>
<dbReference type="GO" id="GO:0005737">
    <property type="term" value="C:cytoplasm"/>
    <property type="evidence" value="ECO:0007669"/>
    <property type="project" value="UniProtKB-SubCell"/>
</dbReference>